<dbReference type="InterPro" id="IPR027417">
    <property type="entry name" value="P-loop_NTPase"/>
</dbReference>
<dbReference type="Proteomes" id="UP000443582">
    <property type="component" value="Unassembled WGS sequence"/>
</dbReference>
<keyword evidence="5 7" id="KW-0808">Transferase</keyword>
<dbReference type="InterPro" id="IPR001977">
    <property type="entry name" value="Depp_CoAkinase"/>
</dbReference>
<evidence type="ECO:0000313" key="7">
    <source>
        <dbReference type="EMBL" id="RZF21978.1"/>
    </source>
</evidence>
<dbReference type="Gene3D" id="3.40.50.300">
    <property type="entry name" value="P-loop containing nucleotide triphosphate hydrolases"/>
    <property type="match status" value="1"/>
</dbReference>
<dbReference type="PANTHER" id="PTHR10695:SF46">
    <property type="entry name" value="BIFUNCTIONAL COENZYME A SYNTHASE-RELATED"/>
    <property type="match status" value="1"/>
</dbReference>
<keyword evidence="4 5" id="KW-0173">Coenzyme A biosynthesis</keyword>
<keyword evidence="2 5" id="KW-0547">Nucleotide-binding</keyword>
<keyword evidence="5 7" id="KW-0418">Kinase</keyword>
<keyword evidence="8" id="KW-1185">Reference proteome</keyword>
<name>A0ABY0IIM5_9BACT</name>
<evidence type="ECO:0000313" key="8">
    <source>
        <dbReference type="Proteomes" id="UP000443582"/>
    </source>
</evidence>
<accession>A0ABY0IIM5</accession>
<comment type="subcellular location">
    <subcellularLocation>
        <location evidence="5">Cytoplasm</location>
    </subcellularLocation>
</comment>
<comment type="catalytic activity">
    <reaction evidence="5">
        <text>3'-dephospho-CoA + ATP = ADP + CoA + H(+)</text>
        <dbReference type="Rhea" id="RHEA:18245"/>
        <dbReference type="ChEBI" id="CHEBI:15378"/>
        <dbReference type="ChEBI" id="CHEBI:30616"/>
        <dbReference type="ChEBI" id="CHEBI:57287"/>
        <dbReference type="ChEBI" id="CHEBI:57328"/>
        <dbReference type="ChEBI" id="CHEBI:456216"/>
        <dbReference type="EC" id="2.7.1.24"/>
    </reaction>
</comment>
<proteinExistence type="inferred from homology"/>
<protein>
    <recommendedName>
        <fullName evidence="5 6">Dephospho-CoA kinase</fullName>
        <ecNumber evidence="5 6">2.7.1.24</ecNumber>
    </recommendedName>
    <alternativeName>
        <fullName evidence="5">Dephosphocoenzyme A kinase</fullName>
    </alternativeName>
</protein>
<evidence type="ECO:0000256" key="2">
    <source>
        <dbReference type="ARBA" id="ARBA00022741"/>
    </source>
</evidence>
<comment type="caution">
    <text evidence="7">The sequence shown here is derived from an EMBL/GenBank/DDBJ whole genome shotgun (WGS) entry which is preliminary data.</text>
</comment>
<evidence type="ECO:0000256" key="1">
    <source>
        <dbReference type="ARBA" id="ARBA00009018"/>
    </source>
</evidence>
<dbReference type="PROSITE" id="PS51219">
    <property type="entry name" value="DPCK"/>
    <property type="match status" value="1"/>
</dbReference>
<dbReference type="SUPFAM" id="SSF52540">
    <property type="entry name" value="P-loop containing nucleoside triphosphate hydrolases"/>
    <property type="match status" value="1"/>
</dbReference>
<comment type="function">
    <text evidence="5">Catalyzes the phosphorylation of the 3'-hydroxyl group of dephosphocoenzyme A to form coenzyme A.</text>
</comment>
<evidence type="ECO:0000256" key="3">
    <source>
        <dbReference type="ARBA" id="ARBA00022840"/>
    </source>
</evidence>
<dbReference type="EMBL" id="QDKL01000002">
    <property type="protein sequence ID" value="RZF21978.1"/>
    <property type="molecule type" value="Genomic_DNA"/>
</dbReference>
<reference evidence="8" key="1">
    <citation type="journal article" date="2019" name="Int. J. Syst. Evol. Microbiol.">
        <title>Halobacteriovorax valvorus sp. nov., a novel prokaryotic predator isolated from coastal seawater of China.</title>
        <authorList>
            <person name="Chen M.-X."/>
        </authorList>
    </citation>
    <scope>NUCLEOTIDE SEQUENCE [LARGE SCALE GENOMIC DNA]</scope>
    <source>
        <strain evidence="8">BL9</strain>
    </source>
</reference>
<dbReference type="RefSeq" id="WP_133296938.1">
    <property type="nucleotide sequence ID" value="NZ_QDKL01000002.1"/>
</dbReference>
<feature type="binding site" evidence="5">
    <location>
        <begin position="35"/>
        <end position="40"/>
    </location>
    <ligand>
        <name>ATP</name>
        <dbReference type="ChEBI" id="CHEBI:30616"/>
    </ligand>
</feature>
<keyword evidence="3 5" id="KW-0067">ATP-binding</keyword>
<dbReference type="NCBIfam" id="TIGR00152">
    <property type="entry name" value="dephospho-CoA kinase"/>
    <property type="match status" value="1"/>
</dbReference>
<dbReference type="HAMAP" id="MF_00376">
    <property type="entry name" value="Dephospho_CoA_kinase"/>
    <property type="match status" value="1"/>
</dbReference>
<dbReference type="CDD" id="cd02022">
    <property type="entry name" value="DPCK"/>
    <property type="match status" value="1"/>
</dbReference>
<sequence length="215" mass="24925">MKSSIKLKKKYISLKKDKRLYEMPCPIVGLTGGIATGKSTVSKILKEKNFPIIDADALVKEVYKSKESIEHLKKYYSQVINDEDEINFKLLREYFFQDIQIQNDIESLIYRQLPEIFLNAYKDLGSPKVIIYDVPLLFEKNLAPFIDFKVVVYCPRAKQVERLMARDGIEKDLACKILSKQINIEEKAKLADYVINNSGSAEDLNLKQFLDHFDF</sequence>
<dbReference type="GO" id="GO:0004140">
    <property type="term" value="F:dephospho-CoA kinase activity"/>
    <property type="evidence" value="ECO:0007669"/>
    <property type="project" value="UniProtKB-EC"/>
</dbReference>
<comment type="similarity">
    <text evidence="1 5">Belongs to the CoaE family.</text>
</comment>
<organism evidence="7 8">
    <name type="scientific">Halobacteriovorax vibrionivorans</name>
    <dbReference type="NCBI Taxonomy" id="2152716"/>
    <lineage>
        <taxon>Bacteria</taxon>
        <taxon>Pseudomonadati</taxon>
        <taxon>Bdellovibrionota</taxon>
        <taxon>Bacteriovoracia</taxon>
        <taxon>Bacteriovoracales</taxon>
        <taxon>Halobacteriovoraceae</taxon>
        <taxon>Halobacteriovorax</taxon>
    </lineage>
</organism>
<dbReference type="PANTHER" id="PTHR10695">
    <property type="entry name" value="DEPHOSPHO-COA KINASE-RELATED"/>
    <property type="match status" value="1"/>
</dbReference>
<evidence type="ECO:0000256" key="4">
    <source>
        <dbReference type="ARBA" id="ARBA00022993"/>
    </source>
</evidence>
<keyword evidence="5" id="KW-0963">Cytoplasm</keyword>
<dbReference type="Pfam" id="PF01121">
    <property type="entry name" value="CoaE"/>
    <property type="match status" value="1"/>
</dbReference>
<gene>
    <name evidence="5" type="primary">coaE</name>
    <name evidence="7" type="ORF">DAY19_09845</name>
</gene>
<comment type="pathway">
    <text evidence="5">Cofactor biosynthesis; coenzyme A biosynthesis; CoA from (R)-pantothenate: step 5/5.</text>
</comment>
<evidence type="ECO:0000256" key="6">
    <source>
        <dbReference type="NCBIfam" id="TIGR00152"/>
    </source>
</evidence>
<evidence type="ECO:0000256" key="5">
    <source>
        <dbReference type="HAMAP-Rule" id="MF_00376"/>
    </source>
</evidence>
<dbReference type="EC" id="2.7.1.24" evidence="5 6"/>